<reference evidence="2" key="1">
    <citation type="submission" date="2019-12" db="EMBL/GenBank/DDBJ databases">
        <title>An insight into the sialome of adult female Ixodes ricinus ticks feeding for 6 days.</title>
        <authorList>
            <person name="Perner J."/>
            <person name="Ribeiro J.M.C."/>
        </authorList>
    </citation>
    <scope>NUCLEOTIDE SEQUENCE</scope>
    <source>
        <strain evidence="2">Semi-engorged</strain>
        <tissue evidence="2">Salivary glands</tissue>
    </source>
</reference>
<protein>
    <submittedName>
        <fullName evidence="2">Putative secreted protein</fullName>
    </submittedName>
</protein>
<sequence length="71" mass="8184">MAAFIDNIFLTVLYILFASIPSEANICDPRSFEQSMRGGKNQSQKLFSCQKYFFMNLHYETFGVSFSVRPT</sequence>
<dbReference type="EMBL" id="GIFC01000706">
    <property type="protein sequence ID" value="MXU82789.1"/>
    <property type="molecule type" value="Transcribed_RNA"/>
</dbReference>
<accession>A0A6B0TSC2</accession>
<evidence type="ECO:0000313" key="2">
    <source>
        <dbReference type="EMBL" id="MXU82789.1"/>
    </source>
</evidence>
<keyword evidence="1" id="KW-0732">Signal</keyword>
<evidence type="ECO:0000256" key="1">
    <source>
        <dbReference type="SAM" id="SignalP"/>
    </source>
</evidence>
<proteinExistence type="predicted"/>
<organism evidence="2">
    <name type="scientific">Ixodes ricinus</name>
    <name type="common">Common tick</name>
    <name type="synonym">Acarus ricinus</name>
    <dbReference type="NCBI Taxonomy" id="34613"/>
    <lineage>
        <taxon>Eukaryota</taxon>
        <taxon>Metazoa</taxon>
        <taxon>Ecdysozoa</taxon>
        <taxon>Arthropoda</taxon>
        <taxon>Chelicerata</taxon>
        <taxon>Arachnida</taxon>
        <taxon>Acari</taxon>
        <taxon>Parasitiformes</taxon>
        <taxon>Ixodida</taxon>
        <taxon>Ixodoidea</taxon>
        <taxon>Ixodidae</taxon>
        <taxon>Ixodinae</taxon>
        <taxon>Ixodes</taxon>
    </lineage>
</organism>
<feature type="signal peptide" evidence="1">
    <location>
        <begin position="1"/>
        <end position="24"/>
    </location>
</feature>
<name>A0A6B0TSC2_IXORI</name>
<feature type="chain" id="PRO_5025624003" evidence="1">
    <location>
        <begin position="25"/>
        <end position="71"/>
    </location>
</feature>
<dbReference type="AlphaFoldDB" id="A0A6B0TSC2"/>